<evidence type="ECO:0000313" key="2">
    <source>
        <dbReference type="Proteomes" id="UP000594261"/>
    </source>
</evidence>
<reference evidence="1 2" key="1">
    <citation type="journal article" date="2016" name="G3 (Bethesda)">
        <title>First Draft Assembly and Annotation of the Genome of a California Endemic Oak Quercus lobata Nee (Fagaceae).</title>
        <authorList>
            <person name="Sork V.L."/>
            <person name="Fitz-Gibbon S.T."/>
            <person name="Puiu D."/>
            <person name="Crepeau M."/>
            <person name="Gugger P.F."/>
            <person name="Sherman R."/>
            <person name="Stevens K."/>
            <person name="Langley C.H."/>
            <person name="Pellegrini M."/>
            <person name="Salzberg S.L."/>
        </authorList>
    </citation>
    <scope>NUCLEOTIDE SEQUENCE [LARGE SCALE GENOMIC DNA]</scope>
    <source>
        <strain evidence="1 2">cv. SW786</strain>
    </source>
</reference>
<accession>A0A7N2L7A8</accession>
<sequence length="229" mass="25920">MNARDYAKNPYLQRQCTNLLKEKVDEEIVEKFDVKSLSSASDAICVADLGCAAGPNTFIAMNNVIKVMEQKYQIQCPDSQMPRFQVFFNDLALNDFNILFTSLPQDRQYFVAGVPGSFYEQLFPDSSIHFVHTSYAMHWLSKLPKELQAWNKGRIHYTNAPHEVVNAYSIQFAMDVENFLKARAKELVAAGMMIIIMPACQNGMPYSSLPAGVMFDVMASSLMEMVEEI</sequence>
<dbReference type="Gramene" id="QL03p037458:mrna">
    <property type="protein sequence ID" value="QL03p037458:mrna"/>
    <property type="gene ID" value="QL03p037458"/>
</dbReference>
<dbReference type="InterPro" id="IPR029063">
    <property type="entry name" value="SAM-dependent_MTases_sf"/>
</dbReference>
<dbReference type="Gene3D" id="3.40.50.150">
    <property type="entry name" value="Vaccinia Virus protein VP39"/>
    <property type="match status" value="1"/>
</dbReference>
<dbReference type="AlphaFoldDB" id="A0A7N2L7A8"/>
<dbReference type="SUPFAM" id="SSF53335">
    <property type="entry name" value="S-adenosyl-L-methionine-dependent methyltransferases"/>
    <property type="match status" value="1"/>
</dbReference>
<dbReference type="InParanoid" id="A0A7N2L7A8"/>
<evidence type="ECO:0008006" key="3">
    <source>
        <dbReference type="Google" id="ProtNLM"/>
    </source>
</evidence>
<name>A0A7N2L7A8_QUELO</name>
<reference evidence="1" key="2">
    <citation type="submission" date="2021-01" db="UniProtKB">
        <authorList>
            <consortium name="EnsemblPlants"/>
        </authorList>
    </citation>
    <scope>IDENTIFICATION</scope>
</reference>
<organism evidence="1 2">
    <name type="scientific">Quercus lobata</name>
    <name type="common">Valley oak</name>
    <dbReference type="NCBI Taxonomy" id="97700"/>
    <lineage>
        <taxon>Eukaryota</taxon>
        <taxon>Viridiplantae</taxon>
        <taxon>Streptophyta</taxon>
        <taxon>Embryophyta</taxon>
        <taxon>Tracheophyta</taxon>
        <taxon>Spermatophyta</taxon>
        <taxon>Magnoliopsida</taxon>
        <taxon>eudicotyledons</taxon>
        <taxon>Gunneridae</taxon>
        <taxon>Pentapetalae</taxon>
        <taxon>rosids</taxon>
        <taxon>fabids</taxon>
        <taxon>Fagales</taxon>
        <taxon>Fagaceae</taxon>
        <taxon>Quercus</taxon>
    </lineage>
</organism>
<dbReference type="Pfam" id="PF03492">
    <property type="entry name" value="Methyltransf_7"/>
    <property type="match status" value="1"/>
</dbReference>
<dbReference type="EnsemblPlants" id="QL03p037458:mrna">
    <property type="protein sequence ID" value="QL03p037458:mrna"/>
    <property type="gene ID" value="QL03p037458"/>
</dbReference>
<protein>
    <recommendedName>
        <fullName evidence="3">S-adenosylmethionine-dependent methyltransferase</fullName>
    </recommendedName>
</protein>
<proteinExistence type="predicted"/>
<evidence type="ECO:0000313" key="1">
    <source>
        <dbReference type="EnsemblPlants" id="QL03p037458:mrna"/>
    </source>
</evidence>
<dbReference type="InterPro" id="IPR005299">
    <property type="entry name" value="MeTrfase_7"/>
</dbReference>
<dbReference type="GO" id="GO:0008168">
    <property type="term" value="F:methyltransferase activity"/>
    <property type="evidence" value="ECO:0007669"/>
    <property type="project" value="InterPro"/>
</dbReference>
<dbReference type="EMBL" id="LRBV02000003">
    <property type="status" value="NOT_ANNOTATED_CDS"/>
    <property type="molecule type" value="Genomic_DNA"/>
</dbReference>
<keyword evidence="2" id="KW-1185">Reference proteome</keyword>
<dbReference type="PANTHER" id="PTHR31009">
    <property type="entry name" value="S-ADENOSYL-L-METHIONINE:CARBOXYL METHYLTRANSFERASE FAMILY PROTEIN"/>
    <property type="match status" value="1"/>
</dbReference>
<dbReference type="Proteomes" id="UP000594261">
    <property type="component" value="Chromosome 3"/>
</dbReference>